<sequence length="126" mass="13992">MRIDGESVTDAKDDEKGHMVDGKIVGQFGDIKDTKWHTLEFLVKVKAGQAGKDIKNIVFVDGDNIDEPDAPKLEWEKFMMNAEKDKEKCEVGGTIVYTTKTRNKGSDSLVENLTITEPVLSMSQTA</sequence>
<dbReference type="OrthoDB" id="2905884at2"/>
<reference evidence="1 2" key="1">
    <citation type="submission" date="2018-12" db="EMBL/GenBank/DDBJ databases">
        <authorList>
            <person name="Sun L."/>
            <person name="Chen Z."/>
        </authorList>
    </citation>
    <scope>NUCLEOTIDE SEQUENCE [LARGE SCALE GENOMIC DNA]</scope>
    <source>
        <strain evidence="1 2">LMG 29736</strain>
    </source>
</reference>
<dbReference type="EMBL" id="QYTW02000023">
    <property type="protein sequence ID" value="RST58167.1"/>
    <property type="molecule type" value="Genomic_DNA"/>
</dbReference>
<dbReference type="Proteomes" id="UP000287296">
    <property type="component" value="Unassembled WGS sequence"/>
</dbReference>
<dbReference type="AlphaFoldDB" id="A0A429X445"/>
<protein>
    <submittedName>
        <fullName evidence="1">Uncharacterized protein</fullName>
    </submittedName>
</protein>
<accession>A0A429X445</accession>
<comment type="caution">
    <text evidence="1">The sequence shown here is derived from an EMBL/GenBank/DDBJ whole genome shotgun (WGS) entry which is preliminary data.</text>
</comment>
<dbReference type="RefSeq" id="WP_120115632.1">
    <property type="nucleotide sequence ID" value="NZ_QYTW02000023.1"/>
</dbReference>
<evidence type="ECO:0000313" key="1">
    <source>
        <dbReference type="EMBL" id="RST58167.1"/>
    </source>
</evidence>
<proteinExistence type="predicted"/>
<gene>
    <name evidence="1" type="ORF">D5F11_018875</name>
</gene>
<evidence type="ECO:0000313" key="2">
    <source>
        <dbReference type="Proteomes" id="UP000287296"/>
    </source>
</evidence>
<name>A0A429X445_SIMTE</name>
<organism evidence="1 2">
    <name type="scientific">Siminovitchia terrae</name>
    <name type="common">Bacillus terrae</name>
    <dbReference type="NCBI Taxonomy" id="1914933"/>
    <lineage>
        <taxon>Bacteria</taxon>
        <taxon>Bacillati</taxon>
        <taxon>Bacillota</taxon>
        <taxon>Bacilli</taxon>
        <taxon>Bacillales</taxon>
        <taxon>Bacillaceae</taxon>
        <taxon>Siminovitchia</taxon>
    </lineage>
</organism>